<dbReference type="Proteomes" id="UP001190700">
    <property type="component" value="Unassembled WGS sequence"/>
</dbReference>
<evidence type="ECO:0000256" key="1">
    <source>
        <dbReference type="SAM" id="MobiDB-lite"/>
    </source>
</evidence>
<organism evidence="2 3">
    <name type="scientific">Cymbomonas tetramitiformis</name>
    <dbReference type="NCBI Taxonomy" id="36881"/>
    <lineage>
        <taxon>Eukaryota</taxon>
        <taxon>Viridiplantae</taxon>
        <taxon>Chlorophyta</taxon>
        <taxon>Pyramimonadophyceae</taxon>
        <taxon>Pyramimonadales</taxon>
        <taxon>Pyramimonadaceae</taxon>
        <taxon>Cymbomonas</taxon>
    </lineage>
</organism>
<proteinExistence type="predicted"/>
<evidence type="ECO:0000313" key="2">
    <source>
        <dbReference type="EMBL" id="KAK3260178.1"/>
    </source>
</evidence>
<comment type="caution">
    <text evidence="2">The sequence shown here is derived from an EMBL/GenBank/DDBJ whole genome shotgun (WGS) entry which is preliminary data.</text>
</comment>
<gene>
    <name evidence="2" type="ORF">CYMTET_30851</name>
</gene>
<feature type="region of interest" description="Disordered" evidence="1">
    <location>
        <begin position="1"/>
        <end position="25"/>
    </location>
</feature>
<name>A0AAE0KTI6_9CHLO</name>
<dbReference type="EMBL" id="LGRX02018063">
    <property type="protein sequence ID" value="KAK3260178.1"/>
    <property type="molecule type" value="Genomic_DNA"/>
</dbReference>
<reference evidence="2 3" key="1">
    <citation type="journal article" date="2015" name="Genome Biol. Evol.">
        <title>Comparative Genomics of a Bacterivorous Green Alga Reveals Evolutionary Causalities and Consequences of Phago-Mixotrophic Mode of Nutrition.</title>
        <authorList>
            <person name="Burns J.A."/>
            <person name="Paasch A."/>
            <person name="Narechania A."/>
            <person name="Kim E."/>
        </authorList>
    </citation>
    <scope>NUCLEOTIDE SEQUENCE [LARGE SCALE GENOMIC DNA]</scope>
    <source>
        <strain evidence="2 3">PLY_AMNH</strain>
    </source>
</reference>
<protein>
    <submittedName>
        <fullName evidence="2">Uncharacterized protein</fullName>
    </submittedName>
</protein>
<keyword evidence="3" id="KW-1185">Reference proteome</keyword>
<accession>A0AAE0KTI6</accession>
<sequence>MFGTLPGAQASSRPSTLPASAPPSVADKCNRDFTGSNLNILPSADVLLMKGVFSLQVLRDMCARTPGFPKSESLSRVLLVKHVEAFRQIFDCAATEGSHRQRAAPVLAVPQHNLEGAEGAVPPAMGTGISL</sequence>
<dbReference type="AlphaFoldDB" id="A0AAE0KTI6"/>
<feature type="compositionally biased region" description="Polar residues" evidence="1">
    <location>
        <begin position="9"/>
        <end position="18"/>
    </location>
</feature>
<evidence type="ECO:0000313" key="3">
    <source>
        <dbReference type="Proteomes" id="UP001190700"/>
    </source>
</evidence>